<sequence length="280" mass="31201">MRCLLSLACWFFVLCISSGAAEEQQHDSTGTLEIDLVFPRNETYSPTPMFPLVFSYRNPQLIPLLRPFILYQIWDYNDMGKSISNSYVEIPSINVSTVNDTHFEYHLLRKFDQEGKWFLVINFMWYNCFEDPHGISGNKYTIRENDTSASFVFTTKGPSKHIDLVAATSNKNCSSPAGVAIKLQDTVKTPQSDDLKAEVGELCPLDPTATEADKCDVTMDLSSASSISAGMTSEVCRYNLTRPEGVDCESLKEKESVGMRIVFGGTTCLAFILGALGYIL</sequence>
<name>A0A8H4JWN3_9HYPO</name>
<dbReference type="EMBL" id="JAADJG010000677">
    <property type="protein sequence ID" value="KAF4439700.1"/>
    <property type="molecule type" value="Genomic_DNA"/>
</dbReference>
<evidence type="ECO:0000313" key="5">
    <source>
        <dbReference type="Proteomes" id="UP000605986"/>
    </source>
</evidence>
<dbReference type="Proteomes" id="UP000605986">
    <property type="component" value="Unassembled WGS sequence"/>
</dbReference>
<keyword evidence="1" id="KW-1133">Transmembrane helix</keyword>
<evidence type="ECO:0000313" key="4">
    <source>
        <dbReference type="EMBL" id="KAF4439700.1"/>
    </source>
</evidence>
<proteinExistence type="predicted"/>
<dbReference type="Pfam" id="PF23584">
    <property type="entry name" value="DUF7136"/>
    <property type="match status" value="1"/>
</dbReference>
<gene>
    <name evidence="4" type="ORF">F53441_12511</name>
</gene>
<keyword evidence="2" id="KW-0732">Signal</keyword>
<reference evidence="4" key="1">
    <citation type="submission" date="2020-01" db="EMBL/GenBank/DDBJ databases">
        <title>Identification and distribution of gene clusters putatively required for synthesis of sphingolipid metabolism inhibitors in phylogenetically diverse species of the filamentous fungus Fusarium.</title>
        <authorList>
            <person name="Kim H.-S."/>
            <person name="Busman M."/>
            <person name="Brown D.W."/>
            <person name="Divon H."/>
            <person name="Uhlig S."/>
            <person name="Proctor R.H."/>
        </authorList>
    </citation>
    <scope>NUCLEOTIDE SEQUENCE</scope>
    <source>
        <strain evidence="4">NRRL 53441</strain>
    </source>
</reference>
<evidence type="ECO:0000259" key="3">
    <source>
        <dbReference type="Pfam" id="PF23584"/>
    </source>
</evidence>
<dbReference type="InterPro" id="IPR055560">
    <property type="entry name" value="DUF7136"/>
</dbReference>
<comment type="caution">
    <text evidence="4">The sequence shown here is derived from an EMBL/GenBank/DDBJ whole genome shotgun (WGS) entry which is preliminary data.</text>
</comment>
<keyword evidence="5" id="KW-1185">Reference proteome</keyword>
<feature type="signal peptide" evidence="2">
    <location>
        <begin position="1"/>
        <end position="21"/>
    </location>
</feature>
<keyword evidence="1" id="KW-0472">Membrane</keyword>
<evidence type="ECO:0000256" key="2">
    <source>
        <dbReference type="SAM" id="SignalP"/>
    </source>
</evidence>
<accession>A0A8H4JWN3</accession>
<feature type="chain" id="PRO_5034759758" description="DUF7136 domain-containing protein" evidence="2">
    <location>
        <begin position="22"/>
        <end position="280"/>
    </location>
</feature>
<feature type="transmembrane region" description="Helical" evidence="1">
    <location>
        <begin position="257"/>
        <end position="279"/>
    </location>
</feature>
<dbReference type="AlphaFoldDB" id="A0A8H4JWN3"/>
<evidence type="ECO:0000256" key="1">
    <source>
        <dbReference type="SAM" id="Phobius"/>
    </source>
</evidence>
<organism evidence="4 5">
    <name type="scientific">Fusarium austroafricanum</name>
    <dbReference type="NCBI Taxonomy" id="2364996"/>
    <lineage>
        <taxon>Eukaryota</taxon>
        <taxon>Fungi</taxon>
        <taxon>Dikarya</taxon>
        <taxon>Ascomycota</taxon>
        <taxon>Pezizomycotina</taxon>
        <taxon>Sordariomycetes</taxon>
        <taxon>Hypocreomycetidae</taxon>
        <taxon>Hypocreales</taxon>
        <taxon>Nectriaceae</taxon>
        <taxon>Fusarium</taxon>
        <taxon>Fusarium concolor species complex</taxon>
    </lineage>
</organism>
<keyword evidence="1" id="KW-0812">Transmembrane</keyword>
<feature type="domain" description="DUF7136" evidence="3">
    <location>
        <begin position="28"/>
        <end position="239"/>
    </location>
</feature>
<dbReference type="OrthoDB" id="4490227at2759"/>
<protein>
    <recommendedName>
        <fullName evidence="3">DUF7136 domain-containing protein</fullName>
    </recommendedName>
</protein>